<dbReference type="InterPro" id="IPR002110">
    <property type="entry name" value="Ankyrin_rpt"/>
</dbReference>
<dbReference type="GeneID" id="110980238"/>
<reference evidence="6 7" key="1">
    <citation type="submission" date="2025-04" db="UniProtKB">
        <authorList>
            <consortium name="RefSeq"/>
        </authorList>
    </citation>
    <scope>IDENTIFICATION</scope>
</reference>
<dbReference type="PROSITE" id="PS50088">
    <property type="entry name" value="ANK_REPEAT"/>
    <property type="match status" value="1"/>
</dbReference>
<evidence type="ECO:0000313" key="5">
    <source>
        <dbReference type="Proteomes" id="UP000694845"/>
    </source>
</evidence>
<sequence>MPVHLAAHHDHLGCLELLLDCTPTERCYWRDKKTQGTPMHHAAAGGAVRCLRRLLKVENPDVTTKSGRTAVSLAAQAGSVSCLEALIDQAEADPQRADEDGMTPVHYAAQAGHLNCTHWLVRRARCSLNDSRKKDGATAMHLAAGKGRCPILQWALNRELSFGEELDVFGRTPVHYAAEEGQITVLRTFAKFPRVHLDVKDFLGRTPSNLAERRGHSACVRFLDACLQQRHPDGEGALFAKLTRSISSPGGLNNKLNRRNSNRRSGRRKHISSVYLEEKTLTDTESGSTRELPPTEEIATHIVSALISQVGMMSIAPVVPDVPLHRRIINNLVKKIKRQTSTEDFTVTL</sequence>
<name>A0A8B7YII8_ACAPL</name>
<dbReference type="KEGG" id="aplc:110980238"/>
<dbReference type="RefSeq" id="XP_022092421.1">
    <property type="nucleotide sequence ID" value="XM_022236729.1"/>
</dbReference>
<dbReference type="PROSITE" id="PS50297">
    <property type="entry name" value="ANK_REP_REGION"/>
    <property type="match status" value="1"/>
</dbReference>
<dbReference type="RefSeq" id="XP_022092422.1">
    <property type="nucleotide sequence ID" value="XM_022236730.1"/>
</dbReference>
<dbReference type="Proteomes" id="UP000694845">
    <property type="component" value="Unplaced"/>
</dbReference>
<dbReference type="RefSeq" id="XP_022092419.1">
    <property type="nucleotide sequence ID" value="XM_022236727.1"/>
</dbReference>
<evidence type="ECO:0000256" key="1">
    <source>
        <dbReference type="ARBA" id="ARBA00022737"/>
    </source>
</evidence>
<evidence type="ECO:0000256" key="2">
    <source>
        <dbReference type="ARBA" id="ARBA00023043"/>
    </source>
</evidence>
<dbReference type="RefSeq" id="XP_022092420.1">
    <property type="nucleotide sequence ID" value="XM_022236728.1"/>
</dbReference>
<organism evidence="5 9">
    <name type="scientific">Acanthaster planci</name>
    <name type="common">Crown-of-thorns starfish</name>
    <dbReference type="NCBI Taxonomy" id="133434"/>
    <lineage>
        <taxon>Eukaryota</taxon>
        <taxon>Metazoa</taxon>
        <taxon>Echinodermata</taxon>
        <taxon>Eleutherozoa</taxon>
        <taxon>Asterozoa</taxon>
        <taxon>Asteroidea</taxon>
        <taxon>Valvatacea</taxon>
        <taxon>Valvatida</taxon>
        <taxon>Acanthasteridae</taxon>
        <taxon>Acanthaster</taxon>
    </lineage>
</organism>
<proteinExistence type="predicted"/>
<feature type="compositionally biased region" description="Basic residues" evidence="4">
    <location>
        <begin position="256"/>
        <end position="269"/>
    </location>
</feature>
<dbReference type="PANTHER" id="PTHR24173">
    <property type="entry name" value="ANKYRIN REPEAT CONTAINING"/>
    <property type="match status" value="1"/>
</dbReference>
<evidence type="ECO:0000313" key="10">
    <source>
        <dbReference type="RefSeq" id="XP_022092423.1"/>
    </source>
</evidence>
<dbReference type="RefSeq" id="XP_022092423.1">
    <property type="nucleotide sequence ID" value="XM_022236731.1"/>
</dbReference>
<dbReference type="OrthoDB" id="10261302at2759"/>
<evidence type="ECO:0000256" key="3">
    <source>
        <dbReference type="PROSITE-ProRule" id="PRU00023"/>
    </source>
</evidence>
<dbReference type="Pfam" id="PF12796">
    <property type="entry name" value="Ank_2"/>
    <property type="match status" value="2"/>
</dbReference>
<keyword evidence="5" id="KW-1185">Reference proteome</keyword>
<dbReference type="AlphaFoldDB" id="A0A8B7YII8"/>
<evidence type="ECO:0000313" key="8">
    <source>
        <dbReference type="RefSeq" id="XP_022092421.1"/>
    </source>
</evidence>
<dbReference type="SUPFAM" id="SSF48403">
    <property type="entry name" value="Ankyrin repeat"/>
    <property type="match status" value="1"/>
</dbReference>
<feature type="region of interest" description="Disordered" evidence="4">
    <location>
        <begin position="250"/>
        <end position="269"/>
    </location>
</feature>
<evidence type="ECO:0000256" key="4">
    <source>
        <dbReference type="SAM" id="MobiDB-lite"/>
    </source>
</evidence>
<dbReference type="SMART" id="SM00248">
    <property type="entry name" value="ANK"/>
    <property type="match status" value="6"/>
</dbReference>
<feature type="repeat" description="ANK" evidence="3">
    <location>
        <begin position="100"/>
        <end position="123"/>
    </location>
</feature>
<dbReference type="OMA" id="HRAMENG"/>
<keyword evidence="2 3" id="KW-0040">ANK repeat</keyword>
<evidence type="ECO:0000313" key="6">
    <source>
        <dbReference type="RefSeq" id="XP_022092419.1"/>
    </source>
</evidence>
<protein>
    <submittedName>
        <fullName evidence="6 7">Espin-like</fullName>
    </submittedName>
</protein>
<keyword evidence="1" id="KW-0677">Repeat</keyword>
<dbReference type="PANTHER" id="PTHR24173:SF74">
    <property type="entry name" value="ANKYRIN REPEAT DOMAIN-CONTAINING PROTEIN 16"/>
    <property type="match status" value="1"/>
</dbReference>
<accession>A0A8B7YII8</accession>
<dbReference type="Gene3D" id="1.25.40.20">
    <property type="entry name" value="Ankyrin repeat-containing domain"/>
    <property type="match status" value="1"/>
</dbReference>
<evidence type="ECO:0000313" key="9">
    <source>
        <dbReference type="RefSeq" id="XP_022092422.1"/>
    </source>
</evidence>
<gene>
    <name evidence="6 7 8 9 10" type="primary">LOC110980238</name>
</gene>
<dbReference type="InterPro" id="IPR036770">
    <property type="entry name" value="Ankyrin_rpt-contain_sf"/>
</dbReference>
<evidence type="ECO:0000313" key="7">
    <source>
        <dbReference type="RefSeq" id="XP_022092420.1"/>
    </source>
</evidence>